<dbReference type="Proteomes" id="UP001163166">
    <property type="component" value="Chromosome"/>
</dbReference>
<reference evidence="2" key="1">
    <citation type="journal article" date="2022" name="Biol. Control">
        <title>In silico genomic analysis of Rhodopseudomonas palustris strains revealed potential biocontrol agents and crop yield enhancers.</title>
        <authorList>
            <person name="Surachat K."/>
            <person name="Kantachote D."/>
            <person name="Deachamag P."/>
            <person name="Wonglapsuwan M."/>
        </authorList>
    </citation>
    <scope>NUCLEOTIDE SEQUENCE</scope>
    <source>
        <strain evidence="2">TLS06</strain>
    </source>
</reference>
<dbReference type="InterPro" id="IPR041698">
    <property type="entry name" value="Methyltransf_25"/>
</dbReference>
<dbReference type="GO" id="GO:0032259">
    <property type="term" value="P:methylation"/>
    <property type="evidence" value="ECO:0007669"/>
    <property type="project" value="UniProtKB-KW"/>
</dbReference>
<gene>
    <name evidence="2" type="ORF">KQX62_05270</name>
</gene>
<dbReference type="Pfam" id="PF13649">
    <property type="entry name" value="Methyltransf_25"/>
    <property type="match status" value="1"/>
</dbReference>
<feature type="domain" description="Methyltransferase" evidence="1">
    <location>
        <begin position="42"/>
        <end position="133"/>
    </location>
</feature>
<evidence type="ECO:0000313" key="3">
    <source>
        <dbReference type="Proteomes" id="UP001163166"/>
    </source>
</evidence>
<sequence>MASEHFDMWESRFSADGYLFGTAPNAFLASCRDLLPKQGRALAIADGEGRNGVFLAECGLSVLSVDFSPTAQAKAHKLAAERGVTIETRTVDLLSWQWPNGFDVIAGIFFQFVEPEQRPQIFQQIRDALKPGGLLLIEGYRPKQLVYKTGGPSRAENLYTRELLEQAFGEFDNLSIREHDSEIVEGAGHAGLSALIDLIGWKPK</sequence>
<keyword evidence="2" id="KW-0808">Transferase</keyword>
<accession>A0AAX3E146</accession>
<dbReference type="RefSeq" id="WP_264075664.1">
    <property type="nucleotide sequence ID" value="NZ_CP076676.1"/>
</dbReference>
<organism evidence="2 3">
    <name type="scientific">Rhodopseudomonas palustris</name>
    <dbReference type="NCBI Taxonomy" id="1076"/>
    <lineage>
        <taxon>Bacteria</taxon>
        <taxon>Pseudomonadati</taxon>
        <taxon>Pseudomonadota</taxon>
        <taxon>Alphaproteobacteria</taxon>
        <taxon>Hyphomicrobiales</taxon>
        <taxon>Nitrobacteraceae</taxon>
        <taxon>Rhodopseudomonas</taxon>
    </lineage>
</organism>
<dbReference type="GO" id="GO:0008168">
    <property type="term" value="F:methyltransferase activity"/>
    <property type="evidence" value="ECO:0007669"/>
    <property type="project" value="UniProtKB-KW"/>
</dbReference>
<name>A0AAX3E146_RHOPL</name>
<dbReference type="CDD" id="cd02440">
    <property type="entry name" value="AdoMet_MTases"/>
    <property type="match status" value="1"/>
</dbReference>
<dbReference type="InterPro" id="IPR029063">
    <property type="entry name" value="SAM-dependent_MTases_sf"/>
</dbReference>
<dbReference type="EMBL" id="CP076676">
    <property type="protein sequence ID" value="UYO40718.1"/>
    <property type="molecule type" value="Genomic_DNA"/>
</dbReference>
<evidence type="ECO:0000313" key="2">
    <source>
        <dbReference type="EMBL" id="UYO40718.1"/>
    </source>
</evidence>
<dbReference type="Gene3D" id="3.40.50.150">
    <property type="entry name" value="Vaccinia Virus protein VP39"/>
    <property type="match status" value="1"/>
</dbReference>
<evidence type="ECO:0000259" key="1">
    <source>
        <dbReference type="Pfam" id="PF13649"/>
    </source>
</evidence>
<dbReference type="SUPFAM" id="SSF53335">
    <property type="entry name" value="S-adenosyl-L-methionine-dependent methyltransferases"/>
    <property type="match status" value="1"/>
</dbReference>
<proteinExistence type="predicted"/>
<keyword evidence="2" id="KW-0489">Methyltransferase</keyword>
<dbReference type="AlphaFoldDB" id="A0AAX3E146"/>
<protein>
    <submittedName>
        <fullName evidence="2">Class I SAM-dependent methyltransferase</fullName>
    </submittedName>
</protein>